<dbReference type="Proteomes" id="UP000235786">
    <property type="component" value="Unassembled WGS sequence"/>
</dbReference>
<evidence type="ECO:0000313" key="2">
    <source>
        <dbReference type="Proteomes" id="UP000235786"/>
    </source>
</evidence>
<reference evidence="1 2" key="1">
    <citation type="submission" date="2016-04" db="EMBL/GenBank/DDBJ databases">
        <title>A degradative enzymes factory behind the ericoid mycorrhizal symbiosis.</title>
        <authorList>
            <consortium name="DOE Joint Genome Institute"/>
            <person name="Martino E."/>
            <person name="Morin E."/>
            <person name="Grelet G."/>
            <person name="Kuo A."/>
            <person name="Kohler A."/>
            <person name="Daghino S."/>
            <person name="Barry K."/>
            <person name="Choi C."/>
            <person name="Cichocki N."/>
            <person name="Clum A."/>
            <person name="Copeland A."/>
            <person name="Hainaut M."/>
            <person name="Haridas S."/>
            <person name="Labutti K."/>
            <person name="Lindquist E."/>
            <person name="Lipzen A."/>
            <person name="Khouja H.-R."/>
            <person name="Murat C."/>
            <person name="Ohm R."/>
            <person name="Olson A."/>
            <person name="Spatafora J."/>
            <person name="Veneault-Fourrey C."/>
            <person name="Henrissat B."/>
            <person name="Grigoriev I."/>
            <person name="Martin F."/>
            <person name="Perotto S."/>
        </authorList>
    </citation>
    <scope>NUCLEOTIDE SEQUENCE [LARGE SCALE GENOMIC DNA]</scope>
    <source>
        <strain evidence="1 2">F</strain>
    </source>
</reference>
<protein>
    <submittedName>
        <fullName evidence="1">Uncharacterized protein</fullName>
    </submittedName>
</protein>
<name>A0A2J6R3B0_HYAVF</name>
<keyword evidence="2" id="KW-1185">Reference proteome</keyword>
<dbReference type="OrthoDB" id="3465533at2759"/>
<dbReference type="EMBL" id="KZ613957">
    <property type="protein sequence ID" value="PMD33004.1"/>
    <property type="molecule type" value="Genomic_DNA"/>
</dbReference>
<organism evidence="1 2">
    <name type="scientific">Hyaloscypha variabilis (strain UAMH 11265 / GT02V1 / F)</name>
    <name type="common">Meliniomyces variabilis</name>
    <dbReference type="NCBI Taxonomy" id="1149755"/>
    <lineage>
        <taxon>Eukaryota</taxon>
        <taxon>Fungi</taxon>
        <taxon>Dikarya</taxon>
        <taxon>Ascomycota</taxon>
        <taxon>Pezizomycotina</taxon>
        <taxon>Leotiomycetes</taxon>
        <taxon>Helotiales</taxon>
        <taxon>Hyaloscyphaceae</taxon>
        <taxon>Hyaloscypha</taxon>
        <taxon>Hyaloscypha variabilis</taxon>
    </lineage>
</organism>
<accession>A0A2J6R3B0</accession>
<evidence type="ECO:0000313" key="1">
    <source>
        <dbReference type="EMBL" id="PMD33004.1"/>
    </source>
</evidence>
<gene>
    <name evidence="1" type="ORF">L207DRAFT_639743</name>
</gene>
<sequence>MSARSDPSMAVSNDAGRVEKQVRSPMLTKYLADLPTLPEKLSVARPSTEAAKLVGGQANDAKEFLQKWQASWEKK</sequence>
<dbReference type="AlphaFoldDB" id="A0A2J6R3B0"/>
<proteinExistence type="predicted"/>